<dbReference type="Proteomes" id="UP000276776">
    <property type="component" value="Unassembled WGS sequence"/>
</dbReference>
<dbReference type="SUPFAM" id="SSF117281">
    <property type="entry name" value="Kelch motif"/>
    <property type="match status" value="2"/>
</dbReference>
<organism evidence="4">
    <name type="scientific">Thelazia callipaeda</name>
    <name type="common">Oriental eyeworm</name>
    <name type="synonym">Parasitic nematode</name>
    <dbReference type="NCBI Taxonomy" id="103827"/>
    <lineage>
        <taxon>Eukaryota</taxon>
        <taxon>Metazoa</taxon>
        <taxon>Ecdysozoa</taxon>
        <taxon>Nematoda</taxon>
        <taxon>Chromadorea</taxon>
        <taxon>Rhabditida</taxon>
        <taxon>Spirurina</taxon>
        <taxon>Spiruromorpha</taxon>
        <taxon>Thelazioidea</taxon>
        <taxon>Thelaziidae</taxon>
        <taxon>Thelazia</taxon>
    </lineage>
</organism>
<keyword evidence="1" id="KW-0812">Transmembrane</keyword>
<proteinExistence type="predicted"/>
<dbReference type="Pfam" id="PF24681">
    <property type="entry name" value="Kelch_KLHDC2_KLHL20_DRC7"/>
    <property type="match status" value="2"/>
</dbReference>
<dbReference type="InterPro" id="IPR052637">
    <property type="entry name" value="KLHDC3-like"/>
</dbReference>
<dbReference type="OrthoDB" id="432528at2759"/>
<feature type="transmembrane region" description="Helical" evidence="1">
    <location>
        <begin position="299"/>
        <end position="318"/>
    </location>
</feature>
<keyword evidence="1" id="KW-1133">Transmembrane helix</keyword>
<evidence type="ECO:0000313" key="3">
    <source>
        <dbReference type="Proteomes" id="UP000276776"/>
    </source>
</evidence>
<dbReference type="GO" id="GO:0005737">
    <property type="term" value="C:cytoplasm"/>
    <property type="evidence" value="ECO:0007669"/>
    <property type="project" value="TreeGrafter"/>
</dbReference>
<keyword evidence="1" id="KW-0472">Membrane</keyword>
<dbReference type="STRING" id="103827.A0A0N5DAC3"/>
<accession>A0A0N5DAC3</accession>
<protein>
    <submittedName>
        <fullName evidence="4">Kelch domain-containing protein 10</fullName>
    </submittedName>
</protein>
<dbReference type="OMA" id="SQETYVF"/>
<dbReference type="PANTHER" id="PTHR46461:SF1">
    <property type="entry name" value="KELCH DOMAIN-CONTAINING PROTEIN 3"/>
    <property type="match status" value="1"/>
</dbReference>
<evidence type="ECO:0000313" key="2">
    <source>
        <dbReference type="EMBL" id="VDN07780.1"/>
    </source>
</evidence>
<dbReference type="InterPro" id="IPR015915">
    <property type="entry name" value="Kelch-typ_b-propeller"/>
</dbReference>
<sequence length="320" mass="36516">MHWTMCLEGGPRRVNHAAVALNDEIYSFGGYYSNEVYDGRQPIDVHVLDTKTCRWRKLPVSTDENDSSISQSNIPYQRYGHAVVVYKNKAYLWGGRNDDFGACSKMYCFDPKTISWSLVPCRGEIPPARDGHSAVVLDDTLYMFGGFEEQSQRYFSLFFPRWRDFHTACIINRKMYVFGGRSDLLSEFHSSQDYYSNALKVLNLETYRWEDPEVTGDLPCGRRSHSACKHLNDLHEFDPGTSCWRLLKPYGSGPSPRRRQCAIVIASRVFLFGGTMLVLPCKSSKAELINNGLSNLSDLHVLDYGLLAIIFCFIFAIFNS</sequence>
<feature type="transmembrane region" description="Helical" evidence="1">
    <location>
        <begin position="261"/>
        <end position="279"/>
    </location>
</feature>
<dbReference type="GO" id="GO:0003682">
    <property type="term" value="F:chromatin binding"/>
    <property type="evidence" value="ECO:0007669"/>
    <property type="project" value="InterPro"/>
</dbReference>
<dbReference type="AlphaFoldDB" id="A0A0N5DAC3"/>
<dbReference type="WBParaSite" id="TCLT_0001011401-mRNA-1">
    <property type="protein sequence ID" value="TCLT_0001011401-mRNA-1"/>
    <property type="gene ID" value="TCLT_0001011401"/>
</dbReference>
<evidence type="ECO:0000313" key="4">
    <source>
        <dbReference type="WBParaSite" id="TCLT_0001011401-mRNA-1"/>
    </source>
</evidence>
<reference evidence="2 3" key="2">
    <citation type="submission" date="2018-11" db="EMBL/GenBank/DDBJ databases">
        <authorList>
            <consortium name="Pathogen Informatics"/>
        </authorList>
    </citation>
    <scope>NUCLEOTIDE SEQUENCE [LARGE SCALE GENOMIC DNA]</scope>
</reference>
<reference evidence="4" key="1">
    <citation type="submission" date="2017-02" db="UniProtKB">
        <authorList>
            <consortium name="WormBaseParasite"/>
        </authorList>
    </citation>
    <scope>IDENTIFICATION</scope>
</reference>
<keyword evidence="3" id="KW-1185">Reference proteome</keyword>
<gene>
    <name evidence="2" type="ORF">TCLT_LOCUS10103</name>
</gene>
<name>A0A0N5DAC3_THECL</name>
<evidence type="ECO:0000256" key="1">
    <source>
        <dbReference type="SAM" id="Phobius"/>
    </source>
</evidence>
<dbReference type="PANTHER" id="PTHR46461">
    <property type="entry name" value="KELCH DOMAIN-CONTAINING PROTEIN 3"/>
    <property type="match status" value="1"/>
</dbReference>
<dbReference type="EMBL" id="UYYF01004976">
    <property type="protein sequence ID" value="VDN07780.1"/>
    <property type="molecule type" value="Genomic_DNA"/>
</dbReference>
<dbReference type="Gene3D" id="2.120.10.80">
    <property type="entry name" value="Kelch-type beta propeller"/>
    <property type="match status" value="2"/>
</dbReference>